<dbReference type="Proteomes" id="UP000644548">
    <property type="component" value="Unassembled WGS sequence"/>
</dbReference>
<sequence length="58" mass="6044">MQEGAQGTGLDGNSLGGLGLTDEAGVLGFLQEVLRVKLEKIMLHSGLLRSRRRPGGGP</sequence>
<dbReference type="EMBL" id="BMQN01000001">
    <property type="protein sequence ID" value="GGR84022.1"/>
    <property type="molecule type" value="Genomic_DNA"/>
</dbReference>
<reference evidence="2" key="1">
    <citation type="journal article" date="2019" name="Int. J. Syst. Evol. Microbiol.">
        <title>The Global Catalogue of Microorganisms (GCM) 10K type strain sequencing project: providing services to taxonomists for standard genome sequencing and annotation.</title>
        <authorList>
            <consortium name="The Broad Institute Genomics Platform"/>
            <consortium name="The Broad Institute Genome Sequencing Center for Infectious Disease"/>
            <person name="Wu L."/>
            <person name="Ma J."/>
        </authorList>
    </citation>
    <scope>NUCLEOTIDE SEQUENCE [LARGE SCALE GENOMIC DNA]</scope>
    <source>
        <strain evidence="2">JCM 31405</strain>
    </source>
</reference>
<evidence type="ECO:0000313" key="2">
    <source>
        <dbReference type="Proteomes" id="UP000644548"/>
    </source>
</evidence>
<comment type="caution">
    <text evidence="1">The sequence shown here is derived from an EMBL/GenBank/DDBJ whole genome shotgun (WGS) entry which is preliminary data.</text>
</comment>
<proteinExistence type="predicted"/>
<name>A0ABQ2RZT5_9DEIO</name>
<keyword evidence="2" id="KW-1185">Reference proteome</keyword>
<accession>A0ABQ2RZT5</accession>
<gene>
    <name evidence="1" type="ORF">GCM10008960_08850</name>
</gene>
<evidence type="ECO:0000313" key="1">
    <source>
        <dbReference type="EMBL" id="GGR84022.1"/>
    </source>
</evidence>
<organism evidence="1 2">
    <name type="scientific">Deinococcus sedimenti</name>
    <dbReference type="NCBI Taxonomy" id="1867090"/>
    <lineage>
        <taxon>Bacteria</taxon>
        <taxon>Thermotogati</taxon>
        <taxon>Deinococcota</taxon>
        <taxon>Deinococci</taxon>
        <taxon>Deinococcales</taxon>
        <taxon>Deinococcaceae</taxon>
        <taxon>Deinococcus</taxon>
    </lineage>
</organism>
<protein>
    <recommendedName>
        <fullName evidence="3">Transposase</fullName>
    </recommendedName>
</protein>
<evidence type="ECO:0008006" key="3">
    <source>
        <dbReference type="Google" id="ProtNLM"/>
    </source>
</evidence>